<dbReference type="Proteomes" id="UP000012488">
    <property type="component" value="Chromosome"/>
</dbReference>
<dbReference type="EMBL" id="CP043538">
    <property type="protein sequence ID" value="QGY04760.1"/>
    <property type="molecule type" value="Genomic_DNA"/>
</dbReference>
<sequence length="190" mass="20379">MKYESHGQNTMNYVGRQQGLSPLATKDYTAQGYYQMLNSNWRRIAPGLGITAPNAMAGSLEEQTRVALHPLRNGGIRNWSIYNPALRGALARGERAPIGDVPELAAGRPAGMPRPDVAQADGDGWASREKARKAVETMQQGEGRLDAPPPVPVSLPDPRSRTTAASASSCSGRGPTRTFGPRLLATCLRT</sequence>
<feature type="region of interest" description="Disordered" evidence="1">
    <location>
        <begin position="104"/>
        <end position="124"/>
    </location>
</feature>
<reference evidence="2 3" key="2">
    <citation type="journal article" date="2013" name="Genome Announc.">
        <title>Draft Genome Sequence of Methylobacterium mesophilicum Strain SR1.6/6, Isolated from Citrus sinensis.</title>
        <authorList>
            <person name="Marinho Almeida D."/>
            <person name="Dini-Andreote F."/>
            <person name="Camargo Neves A.A."/>
            <person name="Juca Ramos R.T."/>
            <person name="Andreote F.D."/>
            <person name="Carneiro A.R."/>
            <person name="Oliveira de Souza Lima A."/>
            <person name="Caracciolo Gomes de Sa P.H."/>
            <person name="Ribeiro Barbosa M.S."/>
            <person name="Araujo W.L."/>
            <person name="Silva A."/>
        </authorList>
    </citation>
    <scope>NUCLEOTIDE SEQUENCE [LARGE SCALE GENOMIC DNA]</scope>
    <source>
        <strain evidence="2 3">SR1.6/6</strain>
    </source>
</reference>
<gene>
    <name evidence="2" type="ORF">MMSR116_24780</name>
</gene>
<accession>A0A6B9FQB3</accession>
<dbReference type="RefSeq" id="WP_158169121.1">
    <property type="nucleotide sequence ID" value="NZ_CP043538.1"/>
</dbReference>
<feature type="compositionally biased region" description="Low complexity" evidence="1">
    <location>
        <begin position="156"/>
        <end position="174"/>
    </location>
</feature>
<organism evidence="2 3">
    <name type="scientific">Methylobacterium mesophilicum SR1.6/6</name>
    <dbReference type="NCBI Taxonomy" id="908290"/>
    <lineage>
        <taxon>Bacteria</taxon>
        <taxon>Pseudomonadati</taxon>
        <taxon>Pseudomonadota</taxon>
        <taxon>Alphaproteobacteria</taxon>
        <taxon>Hyphomicrobiales</taxon>
        <taxon>Methylobacteriaceae</taxon>
        <taxon>Methylobacterium</taxon>
    </lineage>
</organism>
<evidence type="ECO:0000313" key="3">
    <source>
        <dbReference type="Proteomes" id="UP000012488"/>
    </source>
</evidence>
<evidence type="ECO:0000313" key="2">
    <source>
        <dbReference type="EMBL" id="QGY04760.1"/>
    </source>
</evidence>
<reference evidence="2 3" key="1">
    <citation type="journal article" date="2012" name="Genet. Mol. Biol.">
        <title>Analysis of 16S rRNA and mxaF genes revealing insights into Methylobacterium niche-specific plant association.</title>
        <authorList>
            <person name="Dourado M.N."/>
            <person name="Andreote F.D."/>
            <person name="Dini-Andreote F."/>
            <person name="Conti R."/>
            <person name="Araujo J.M."/>
            <person name="Araujo W.L."/>
        </authorList>
    </citation>
    <scope>NUCLEOTIDE SEQUENCE [LARGE SCALE GENOMIC DNA]</scope>
    <source>
        <strain evidence="2 3">SR1.6/6</strain>
    </source>
</reference>
<name>A0A6B9FQB3_9HYPH</name>
<proteinExistence type="predicted"/>
<dbReference type="OrthoDB" id="9996063at2"/>
<dbReference type="KEGG" id="mmes:MMSR116_24780"/>
<protein>
    <submittedName>
        <fullName evidence="2">Uncharacterized protein</fullName>
    </submittedName>
</protein>
<dbReference type="AlphaFoldDB" id="A0A6B9FQB3"/>
<feature type="region of interest" description="Disordered" evidence="1">
    <location>
        <begin position="137"/>
        <end position="180"/>
    </location>
</feature>
<evidence type="ECO:0000256" key="1">
    <source>
        <dbReference type="SAM" id="MobiDB-lite"/>
    </source>
</evidence>